<organism evidence="5 6">
    <name type="scientific">Mycolicibacterium rufum</name>
    <dbReference type="NCBI Taxonomy" id="318424"/>
    <lineage>
        <taxon>Bacteria</taxon>
        <taxon>Bacillati</taxon>
        <taxon>Actinomycetota</taxon>
        <taxon>Actinomycetes</taxon>
        <taxon>Mycobacteriales</taxon>
        <taxon>Mycobacteriaceae</taxon>
        <taxon>Mycolicibacterium</taxon>
    </lineage>
</organism>
<dbReference type="EMBL" id="CP092427">
    <property type="protein sequence ID" value="ULP37672.1"/>
    <property type="molecule type" value="Genomic_DNA"/>
</dbReference>
<name>A0ABY3UK30_9MYCO</name>
<keyword evidence="6" id="KW-1185">Reference proteome</keyword>
<evidence type="ECO:0000259" key="4">
    <source>
        <dbReference type="Pfam" id="PF02463"/>
    </source>
</evidence>
<dbReference type="InterPro" id="IPR027417">
    <property type="entry name" value="P-loop_NTPase"/>
</dbReference>
<gene>
    <name evidence="5" type="ORF">MJO55_04340</name>
</gene>
<protein>
    <recommendedName>
        <fullName evidence="3">Nuclease SbcCD subunit C</fullName>
    </recommendedName>
</protein>
<dbReference type="PANTHER" id="PTHR32114:SF2">
    <property type="entry name" value="ABC TRANSPORTER ABCH.3"/>
    <property type="match status" value="1"/>
</dbReference>
<sequence length="819" mass="87303">MTLDGAETGGSVEAEVWELFDADDAVTDETVYLVAAALRGDEELAEQLGGNASSPQRPAAKAEEGPAPLQAFLRSITVSGFRGIGPKTTLQLNPYRGITVISGRNGCGKSSFAEALEYALTGESYRFANRAKHWRDSWRNLHAGEPAAIEVDFAMEPDDNRSGSSAVIRANWASGAPLADCRRTSQIHGEKQQTVGALGWEQALITHRPIMSYDELGGLLEDGPSNLYDALNRLLGLDEIADADSRLKGAEKRLGGPRKTASDNRTQLIRTLDSATDPRADQVKKLIGRKPYDLEAVTATTLGTATDRAATIAQLRSIAALDAPDAAKAAEVAGELRAAIDAHADGADSVVKAMAAKAALLHEALHLHADDGDGPCPVCEAGTLDVTWRRAAEERLKAMDASTAEHEAATQRLARARAAAEEFFRAVATVPVVDGVELDTAAAFNEAVAAARSAPDGLSDLPAHVESAAVALADAAAAVRTEASKLADELEDAWAPTAQAIAAWVNLETAARHDDGQLVQVQDALKWLRANAETLRARRLAPVVQQAGEIWSRMRHESNVDLGGITLEGAATRRRAVVEGSVDGVPAGALSVMSQGELHALALALFIPRATATGSPFRFLVLDDPIQAMDPAKIGGFLDVLIELARTRQVIVFSHDDRLPAAIRARSIPAQLLDVTREEGSIVTVTPNDSPAQRYIDDATAVILDDELDDMVKRKATPGLFRMAVEAAAHQRFFTDRARAGAVYHESDSVWEEAKTTQQRVALAVTGTATGDVSGWKSYRPHRFPTIAICASGAHNGAKLDRAALTDLRNTVRDIVEGR</sequence>
<evidence type="ECO:0000256" key="3">
    <source>
        <dbReference type="ARBA" id="ARBA00013368"/>
    </source>
</evidence>
<dbReference type="Proteomes" id="UP001055159">
    <property type="component" value="Chromosome"/>
</dbReference>
<comment type="similarity">
    <text evidence="1">Belongs to the SMC family. SbcC subfamily.</text>
</comment>
<evidence type="ECO:0000256" key="2">
    <source>
        <dbReference type="ARBA" id="ARBA00011322"/>
    </source>
</evidence>
<dbReference type="Pfam" id="PF02463">
    <property type="entry name" value="SMC_N"/>
    <property type="match status" value="1"/>
</dbReference>
<dbReference type="InterPro" id="IPR003395">
    <property type="entry name" value="RecF/RecN/SMC_N"/>
</dbReference>
<dbReference type="CDD" id="cd00267">
    <property type="entry name" value="ABC_ATPase"/>
    <property type="match status" value="1"/>
</dbReference>
<accession>A0ABY3UK30</accession>
<dbReference type="RefSeq" id="WP_239735725.1">
    <property type="nucleotide sequence ID" value="NZ_CP092427.2"/>
</dbReference>
<feature type="domain" description="RecF/RecN/SMC N-terminal" evidence="4">
    <location>
        <begin position="72"/>
        <end position="659"/>
    </location>
</feature>
<comment type="subunit">
    <text evidence="2">Heterodimer of SbcC and SbcD.</text>
</comment>
<evidence type="ECO:0000313" key="5">
    <source>
        <dbReference type="EMBL" id="ULP37672.1"/>
    </source>
</evidence>
<evidence type="ECO:0000313" key="6">
    <source>
        <dbReference type="Proteomes" id="UP001055159"/>
    </source>
</evidence>
<evidence type="ECO:0000256" key="1">
    <source>
        <dbReference type="ARBA" id="ARBA00006930"/>
    </source>
</evidence>
<dbReference type="SUPFAM" id="SSF52540">
    <property type="entry name" value="P-loop containing nucleoside triphosphate hydrolases"/>
    <property type="match status" value="1"/>
</dbReference>
<dbReference type="PANTHER" id="PTHR32114">
    <property type="entry name" value="ABC TRANSPORTER ABCH.3"/>
    <property type="match status" value="1"/>
</dbReference>
<reference evidence="5" key="1">
    <citation type="submission" date="2022-08" db="EMBL/GenBank/DDBJ databases">
        <title>Whole genome sequencing of non-tuberculosis mycobacteria type-strains.</title>
        <authorList>
            <person name="Igarashi Y."/>
            <person name="Osugi A."/>
            <person name="Mitarai S."/>
        </authorList>
    </citation>
    <scope>NUCLEOTIDE SEQUENCE</scope>
    <source>
        <strain evidence="5">JCM 16372</strain>
    </source>
</reference>
<dbReference type="Gene3D" id="3.40.50.300">
    <property type="entry name" value="P-loop containing nucleotide triphosphate hydrolases"/>
    <property type="match status" value="2"/>
</dbReference>
<proteinExistence type="inferred from homology"/>